<protein>
    <submittedName>
        <fullName evidence="3">Uncharacterized protein</fullName>
    </submittedName>
</protein>
<feature type="compositionally biased region" description="Polar residues" evidence="1">
    <location>
        <begin position="212"/>
        <end position="234"/>
    </location>
</feature>
<accession>A0A2N6K987</accession>
<feature type="compositionally biased region" description="Basic and acidic residues" evidence="1">
    <location>
        <begin position="8"/>
        <end position="27"/>
    </location>
</feature>
<keyword evidence="2" id="KW-1133">Transmembrane helix</keyword>
<organism evidence="3 4">
    <name type="scientific">Fischerella muscicola CCMEE 5323</name>
    <dbReference type="NCBI Taxonomy" id="2019572"/>
    <lineage>
        <taxon>Bacteria</taxon>
        <taxon>Bacillati</taxon>
        <taxon>Cyanobacteriota</taxon>
        <taxon>Cyanophyceae</taxon>
        <taxon>Nostocales</taxon>
        <taxon>Hapalosiphonaceae</taxon>
        <taxon>Fischerella</taxon>
    </lineage>
</organism>
<evidence type="ECO:0000313" key="3">
    <source>
        <dbReference type="EMBL" id="PLZ94562.1"/>
    </source>
</evidence>
<feature type="transmembrane region" description="Helical" evidence="2">
    <location>
        <begin position="76"/>
        <end position="96"/>
    </location>
</feature>
<keyword evidence="4" id="KW-1185">Reference proteome</keyword>
<dbReference type="Proteomes" id="UP000235036">
    <property type="component" value="Unassembled WGS sequence"/>
</dbReference>
<feature type="region of interest" description="Disordered" evidence="1">
    <location>
        <begin position="1"/>
        <end position="28"/>
    </location>
</feature>
<name>A0A2N6K987_FISMU</name>
<evidence type="ECO:0000256" key="1">
    <source>
        <dbReference type="SAM" id="MobiDB-lite"/>
    </source>
</evidence>
<gene>
    <name evidence="3" type="ORF">CEN44_00500</name>
</gene>
<dbReference type="EMBL" id="NRQW01000007">
    <property type="protein sequence ID" value="PLZ94562.1"/>
    <property type="molecule type" value="Genomic_DNA"/>
</dbReference>
<feature type="region of interest" description="Disordered" evidence="1">
    <location>
        <begin position="112"/>
        <end position="234"/>
    </location>
</feature>
<reference evidence="3 4" key="1">
    <citation type="submission" date="2017-08" db="EMBL/GenBank/DDBJ databases">
        <title>Genomes of Fischerella (Mastigocladus) sp. strains.</title>
        <authorList>
            <person name="Miller S.R."/>
        </authorList>
    </citation>
    <scope>NUCLEOTIDE SEQUENCE [LARGE SCALE GENOMIC DNA]</scope>
    <source>
        <strain evidence="3 4">CCMEE 5323</strain>
    </source>
</reference>
<sequence>MTNPNDNKSYREVRQDSYIDSNGETHTKVTRTTETVNNDRVDSQSYRNGYLQGRVSERNYQEDLAQRDTNNASQGLLLGFLIAGLAALTAGAIWYFNQPDPAVDNTTTPVETIPPTSSPTPAATLTPEPQQTTIIERTREVPVPIPVPEQRTSPVPTPAAPDINITVPPQQPSSTQTAPTSPSTSNGSTSTTTPTTQPTTSPNETSTTTPSLNGQDQTDVTPNSNSSDTNSRSQ</sequence>
<dbReference type="RefSeq" id="WP_016870017.1">
    <property type="nucleotide sequence ID" value="NZ_CAWNVR010000753.1"/>
</dbReference>
<evidence type="ECO:0000256" key="2">
    <source>
        <dbReference type="SAM" id="Phobius"/>
    </source>
</evidence>
<feature type="compositionally biased region" description="Low complexity" evidence="1">
    <location>
        <begin position="112"/>
        <end position="133"/>
    </location>
</feature>
<feature type="compositionally biased region" description="Low complexity" evidence="1">
    <location>
        <begin position="166"/>
        <end position="211"/>
    </location>
</feature>
<comment type="caution">
    <text evidence="3">The sequence shown here is derived from an EMBL/GenBank/DDBJ whole genome shotgun (WGS) entry which is preliminary data.</text>
</comment>
<keyword evidence="2" id="KW-0812">Transmembrane</keyword>
<keyword evidence="2" id="KW-0472">Membrane</keyword>
<evidence type="ECO:0000313" key="4">
    <source>
        <dbReference type="Proteomes" id="UP000235036"/>
    </source>
</evidence>
<dbReference type="AlphaFoldDB" id="A0A2N6K987"/>
<proteinExistence type="predicted"/>